<protein>
    <submittedName>
        <fullName evidence="8">MFS transporter</fullName>
    </submittedName>
</protein>
<feature type="transmembrane region" description="Helical" evidence="6">
    <location>
        <begin position="122"/>
        <end position="141"/>
    </location>
</feature>
<sequence>MSLGVFTIVGSELLPASMLTTMASDLDVSEGLAGQSVTISALVAMVVCVLTPSATSRVDRRVVLLILSLLLTISNIAVAWSTGYVGMMSGRVALGIAVGGFWSMSAAATVRMVPERRAPRALSVVFSGIAAATVVAAPLGAYVSDAIGWRNAFWLMALMSGGVLLFQFLTLPRLAPTAATTLRTIGDVLMRPGIAVGILSATALYIVHVAYQTYIRPVLESVPETNSRSIALAFLALGVGGVLGTAASSVLMERNLRLTLTLTPIVMAMAGLAIAFGSADALPHIGLMLGWGLAYGVVPVAWSLWLTRMVPDQRETASGIFVAAVQISIAIGAGAGGLVFDHFGSTALYAAGAVLVIAASGAVYRTTRGANIPPSVKGGGGKRPDRDGPTTVRYVTEATDIRHPNTTVTENGQ</sequence>
<dbReference type="EMBL" id="JBHLUH010000064">
    <property type="protein sequence ID" value="MFC0532017.1"/>
    <property type="molecule type" value="Genomic_DNA"/>
</dbReference>
<dbReference type="PANTHER" id="PTHR43124:SF5">
    <property type="entry name" value="PURINE RIBONUCLEOSIDE EFFLUX PUMP NEPI"/>
    <property type="match status" value="1"/>
</dbReference>
<reference evidence="8 9" key="1">
    <citation type="submission" date="2024-09" db="EMBL/GenBank/DDBJ databases">
        <authorList>
            <person name="Sun Q."/>
            <person name="Mori K."/>
        </authorList>
    </citation>
    <scope>NUCLEOTIDE SEQUENCE [LARGE SCALE GENOMIC DNA]</scope>
    <source>
        <strain evidence="8 9">TBRC 3947</strain>
    </source>
</reference>
<dbReference type="Pfam" id="PF07690">
    <property type="entry name" value="MFS_1"/>
    <property type="match status" value="1"/>
</dbReference>
<dbReference type="RefSeq" id="WP_377257466.1">
    <property type="nucleotide sequence ID" value="NZ_JBHLUH010000064.1"/>
</dbReference>
<feature type="transmembrane region" description="Helical" evidence="6">
    <location>
        <begin position="346"/>
        <end position="364"/>
    </location>
</feature>
<dbReference type="InterPro" id="IPR036259">
    <property type="entry name" value="MFS_trans_sf"/>
</dbReference>
<feature type="transmembrane region" description="Helical" evidence="6">
    <location>
        <begin position="231"/>
        <end position="251"/>
    </location>
</feature>
<evidence type="ECO:0000256" key="3">
    <source>
        <dbReference type="ARBA" id="ARBA00022692"/>
    </source>
</evidence>
<dbReference type="InterPro" id="IPR050189">
    <property type="entry name" value="MFS_Efflux_Transporters"/>
</dbReference>
<dbReference type="PROSITE" id="PS50850">
    <property type="entry name" value="MFS"/>
    <property type="match status" value="1"/>
</dbReference>
<keyword evidence="2" id="KW-1003">Cell membrane</keyword>
<comment type="caution">
    <text evidence="8">The sequence shown here is derived from an EMBL/GenBank/DDBJ whole genome shotgun (WGS) entry which is preliminary data.</text>
</comment>
<feature type="transmembrane region" description="Helical" evidence="6">
    <location>
        <begin position="192"/>
        <end position="211"/>
    </location>
</feature>
<feature type="transmembrane region" description="Helical" evidence="6">
    <location>
        <begin position="33"/>
        <end position="50"/>
    </location>
</feature>
<evidence type="ECO:0000256" key="5">
    <source>
        <dbReference type="ARBA" id="ARBA00023136"/>
    </source>
</evidence>
<organism evidence="8 9">
    <name type="scientific">Phytohabitans kaempferiae</name>
    <dbReference type="NCBI Taxonomy" id="1620943"/>
    <lineage>
        <taxon>Bacteria</taxon>
        <taxon>Bacillati</taxon>
        <taxon>Actinomycetota</taxon>
        <taxon>Actinomycetes</taxon>
        <taxon>Micromonosporales</taxon>
        <taxon>Micromonosporaceae</taxon>
    </lineage>
</organism>
<feature type="transmembrane region" description="Helical" evidence="6">
    <location>
        <begin position="92"/>
        <end position="110"/>
    </location>
</feature>
<dbReference type="Gene3D" id="1.20.1250.20">
    <property type="entry name" value="MFS general substrate transporter like domains"/>
    <property type="match status" value="1"/>
</dbReference>
<feature type="transmembrane region" description="Helical" evidence="6">
    <location>
        <begin position="62"/>
        <end position="80"/>
    </location>
</feature>
<keyword evidence="4 6" id="KW-1133">Transmembrane helix</keyword>
<accession>A0ABV6MBB5</accession>
<evidence type="ECO:0000256" key="1">
    <source>
        <dbReference type="ARBA" id="ARBA00004651"/>
    </source>
</evidence>
<dbReference type="PANTHER" id="PTHR43124">
    <property type="entry name" value="PURINE EFFLUX PUMP PBUE"/>
    <property type="match status" value="1"/>
</dbReference>
<feature type="transmembrane region" description="Helical" evidence="6">
    <location>
        <begin position="153"/>
        <end position="171"/>
    </location>
</feature>
<dbReference type="SUPFAM" id="SSF103473">
    <property type="entry name" value="MFS general substrate transporter"/>
    <property type="match status" value="1"/>
</dbReference>
<feature type="transmembrane region" description="Helical" evidence="6">
    <location>
        <begin position="319"/>
        <end position="340"/>
    </location>
</feature>
<feature type="domain" description="Major facilitator superfamily (MFS) profile" evidence="7">
    <location>
        <begin position="1"/>
        <end position="370"/>
    </location>
</feature>
<feature type="transmembrane region" description="Helical" evidence="6">
    <location>
        <begin position="258"/>
        <end position="279"/>
    </location>
</feature>
<dbReference type="Proteomes" id="UP001589867">
    <property type="component" value="Unassembled WGS sequence"/>
</dbReference>
<proteinExistence type="predicted"/>
<evidence type="ECO:0000259" key="7">
    <source>
        <dbReference type="PROSITE" id="PS50850"/>
    </source>
</evidence>
<evidence type="ECO:0000256" key="2">
    <source>
        <dbReference type="ARBA" id="ARBA00022475"/>
    </source>
</evidence>
<name>A0ABV6MBB5_9ACTN</name>
<comment type="subcellular location">
    <subcellularLocation>
        <location evidence="1">Cell membrane</location>
        <topology evidence="1">Multi-pass membrane protein</topology>
    </subcellularLocation>
</comment>
<feature type="transmembrane region" description="Helical" evidence="6">
    <location>
        <begin position="285"/>
        <end position="307"/>
    </location>
</feature>
<keyword evidence="5 6" id="KW-0472">Membrane</keyword>
<evidence type="ECO:0000256" key="4">
    <source>
        <dbReference type="ARBA" id="ARBA00022989"/>
    </source>
</evidence>
<evidence type="ECO:0000313" key="9">
    <source>
        <dbReference type="Proteomes" id="UP001589867"/>
    </source>
</evidence>
<dbReference type="InterPro" id="IPR011701">
    <property type="entry name" value="MFS"/>
</dbReference>
<keyword evidence="3 6" id="KW-0812">Transmembrane</keyword>
<evidence type="ECO:0000256" key="6">
    <source>
        <dbReference type="SAM" id="Phobius"/>
    </source>
</evidence>
<gene>
    <name evidence="8" type="ORF">ACFFIA_30635</name>
</gene>
<dbReference type="CDD" id="cd17324">
    <property type="entry name" value="MFS_NepI_like"/>
    <property type="match status" value="1"/>
</dbReference>
<dbReference type="InterPro" id="IPR020846">
    <property type="entry name" value="MFS_dom"/>
</dbReference>
<keyword evidence="9" id="KW-1185">Reference proteome</keyword>
<evidence type="ECO:0000313" key="8">
    <source>
        <dbReference type="EMBL" id="MFC0532017.1"/>
    </source>
</evidence>